<sequence length="209" mass="23507">MKIIIADDHLVVRRGLTMILKETYPHAQITEVSDGAELISRAGKETWDIIISDLSMPGRSGVEVVKDLRALFQKVPILVLSTYPAEQYAVRTIRAGASGYLTKESAPEELVKAIEFLRSGKKYINAEVADLLAESIAVDMEKPLHEYLSEREYEVFKYISSGKAVSEISNILSLSHNTISTYRARILQKLMLNNNADLVKYAIEHHLFQ</sequence>
<dbReference type="PANTHER" id="PTHR43214:SF41">
    <property type="entry name" value="NITRATE_NITRITE RESPONSE REGULATOR PROTEIN NARP"/>
    <property type="match status" value="1"/>
</dbReference>
<dbReference type="STRING" id="413434.SAMN04488132_103494"/>
<keyword evidence="2" id="KW-0805">Transcription regulation</keyword>
<evidence type="ECO:0000256" key="3">
    <source>
        <dbReference type="ARBA" id="ARBA00023125"/>
    </source>
</evidence>
<dbReference type="Pfam" id="PF00072">
    <property type="entry name" value="Response_reg"/>
    <property type="match status" value="1"/>
</dbReference>
<keyword evidence="3 8" id="KW-0238">DNA-binding</keyword>
<dbReference type="RefSeq" id="WP_078830956.1">
    <property type="nucleotide sequence ID" value="NZ_FUWH01000003.1"/>
</dbReference>
<evidence type="ECO:0000256" key="1">
    <source>
        <dbReference type="ARBA" id="ARBA00022553"/>
    </source>
</evidence>
<dbReference type="GO" id="GO:0000160">
    <property type="term" value="P:phosphorelay signal transduction system"/>
    <property type="evidence" value="ECO:0007669"/>
    <property type="project" value="InterPro"/>
</dbReference>
<evidence type="ECO:0000313" key="9">
    <source>
        <dbReference type="Proteomes" id="UP000190888"/>
    </source>
</evidence>
<dbReference type="PROSITE" id="PS50110">
    <property type="entry name" value="RESPONSE_REGULATORY"/>
    <property type="match status" value="1"/>
</dbReference>
<protein>
    <submittedName>
        <fullName evidence="8">DNA-binding response regulator, NarL/FixJ family, contains REC and HTH domains</fullName>
    </submittedName>
</protein>
<evidence type="ECO:0000256" key="2">
    <source>
        <dbReference type="ARBA" id="ARBA00023015"/>
    </source>
</evidence>
<dbReference type="InterPro" id="IPR000792">
    <property type="entry name" value="Tscrpt_reg_LuxR_C"/>
</dbReference>
<evidence type="ECO:0000313" key="8">
    <source>
        <dbReference type="EMBL" id="SJZ68750.1"/>
    </source>
</evidence>
<proteinExistence type="predicted"/>
<dbReference type="PANTHER" id="PTHR43214">
    <property type="entry name" value="TWO-COMPONENT RESPONSE REGULATOR"/>
    <property type="match status" value="1"/>
</dbReference>
<dbReference type="SUPFAM" id="SSF52172">
    <property type="entry name" value="CheY-like"/>
    <property type="match status" value="1"/>
</dbReference>
<dbReference type="InterPro" id="IPR039420">
    <property type="entry name" value="WalR-like"/>
</dbReference>
<dbReference type="PRINTS" id="PR00038">
    <property type="entry name" value="HTHLUXR"/>
</dbReference>
<reference evidence="8 9" key="1">
    <citation type="submission" date="2017-02" db="EMBL/GenBank/DDBJ databases">
        <authorList>
            <person name="Peterson S.W."/>
        </authorList>
    </citation>
    <scope>NUCLEOTIDE SEQUENCE [LARGE SCALE GENOMIC DNA]</scope>
    <source>
        <strain evidence="8 9">DSM 22335</strain>
    </source>
</reference>
<dbReference type="InterPro" id="IPR011006">
    <property type="entry name" value="CheY-like_superfamily"/>
</dbReference>
<dbReference type="InterPro" id="IPR016032">
    <property type="entry name" value="Sig_transdc_resp-reg_C-effctor"/>
</dbReference>
<dbReference type="InterPro" id="IPR001789">
    <property type="entry name" value="Sig_transdc_resp-reg_receiver"/>
</dbReference>
<dbReference type="SMART" id="SM00421">
    <property type="entry name" value="HTH_LUXR"/>
    <property type="match status" value="1"/>
</dbReference>
<dbReference type="PROSITE" id="PS50043">
    <property type="entry name" value="HTH_LUXR_2"/>
    <property type="match status" value="1"/>
</dbReference>
<name>A0A1T4MNS0_9BACT</name>
<evidence type="ECO:0000256" key="5">
    <source>
        <dbReference type="PROSITE-ProRule" id="PRU00169"/>
    </source>
</evidence>
<dbReference type="PROSITE" id="PS00622">
    <property type="entry name" value="HTH_LUXR_1"/>
    <property type="match status" value="1"/>
</dbReference>
<feature type="domain" description="Response regulatory" evidence="7">
    <location>
        <begin position="2"/>
        <end position="118"/>
    </location>
</feature>
<dbReference type="AlphaFoldDB" id="A0A1T4MNS0"/>
<dbReference type="EMBL" id="FUWH01000003">
    <property type="protein sequence ID" value="SJZ68750.1"/>
    <property type="molecule type" value="Genomic_DNA"/>
</dbReference>
<gene>
    <name evidence="8" type="ORF">SAMN04488132_103494</name>
</gene>
<accession>A0A1T4MNS0</accession>
<keyword evidence="1 5" id="KW-0597">Phosphoprotein</keyword>
<dbReference type="SUPFAM" id="SSF46894">
    <property type="entry name" value="C-terminal effector domain of the bipartite response regulators"/>
    <property type="match status" value="1"/>
</dbReference>
<feature type="modified residue" description="4-aspartylphosphate" evidence="5">
    <location>
        <position position="53"/>
    </location>
</feature>
<dbReference type="OrthoDB" id="1013073at2"/>
<dbReference type="GO" id="GO:0003677">
    <property type="term" value="F:DNA binding"/>
    <property type="evidence" value="ECO:0007669"/>
    <property type="project" value="UniProtKB-KW"/>
</dbReference>
<evidence type="ECO:0000256" key="4">
    <source>
        <dbReference type="ARBA" id="ARBA00023163"/>
    </source>
</evidence>
<feature type="domain" description="HTH luxR-type" evidence="6">
    <location>
        <begin position="141"/>
        <end position="206"/>
    </location>
</feature>
<organism evidence="8 9">
    <name type="scientific">Sediminibacterium ginsengisoli</name>
    <dbReference type="NCBI Taxonomy" id="413434"/>
    <lineage>
        <taxon>Bacteria</taxon>
        <taxon>Pseudomonadati</taxon>
        <taxon>Bacteroidota</taxon>
        <taxon>Chitinophagia</taxon>
        <taxon>Chitinophagales</taxon>
        <taxon>Chitinophagaceae</taxon>
        <taxon>Sediminibacterium</taxon>
    </lineage>
</organism>
<dbReference type="CDD" id="cd06170">
    <property type="entry name" value="LuxR_C_like"/>
    <property type="match status" value="1"/>
</dbReference>
<dbReference type="SMART" id="SM00448">
    <property type="entry name" value="REC"/>
    <property type="match status" value="1"/>
</dbReference>
<keyword evidence="4" id="KW-0804">Transcription</keyword>
<dbReference type="Pfam" id="PF00196">
    <property type="entry name" value="GerE"/>
    <property type="match status" value="1"/>
</dbReference>
<dbReference type="CDD" id="cd17535">
    <property type="entry name" value="REC_NarL-like"/>
    <property type="match status" value="1"/>
</dbReference>
<evidence type="ECO:0000259" key="6">
    <source>
        <dbReference type="PROSITE" id="PS50043"/>
    </source>
</evidence>
<dbReference type="Proteomes" id="UP000190888">
    <property type="component" value="Unassembled WGS sequence"/>
</dbReference>
<dbReference type="InterPro" id="IPR058245">
    <property type="entry name" value="NreC/VraR/RcsB-like_REC"/>
</dbReference>
<dbReference type="GO" id="GO:0006355">
    <property type="term" value="P:regulation of DNA-templated transcription"/>
    <property type="evidence" value="ECO:0007669"/>
    <property type="project" value="InterPro"/>
</dbReference>
<evidence type="ECO:0000259" key="7">
    <source>
        <dbReference type="PROSITE" id="PS50110"/>
    </source>
</evidence>
<dbReference type="Gene3D" id="3.40.50.2300">
    <property type="match status" value="1"/>
</dbReference>
<keyword evidence="9" id="KW-1185">Reference proteome</keyword>